<comment type="function">
    <text evidence="7">Part of the tripartite ATP-independent periplasmic (TRAP) transport system.</text>
</comment>
<name>A0A2N4UC94_9BURK</name>
<comment type="subunit">
    <text evidence="7">The complex comprises the extracytoplasmic solute receptor protein and the two transmembrane proteins.</text>
</comment>
<accession>A0A2N4UC94</accession>
<gene>
    <name evidence="9" type="ORF">CR155_17800</name>
</gene>
<evidence type="ECO:0000313" key="9">
    <source>
        <dbReference type="EMBL" id="PLC52638.1"/>
    </source>
</evidence>
<keyword evidence="3 7" id="KW-0997">Cell inner membrane</keyword>
<dbReference type="PANTHER" id="PTHR33362:SF7">
    <property type="entry name" value="SLL1103 PROTEIN"/>
    <property type="match status" value="1"/>
</dbReference>
<dbReference type="PANTHER" id="PTHR33362">
    <property type="entry name" value="SIALIC ACID TRAP TRANSPORTER PERMEASE PROTEIN SIAT-RELATED"/>
    <property type="match status" value="1"/>
</dbReference>
<dbReference type="GO" id="GO:0022857">
    <property type="term" value="F:transmembrane transporter activity"/>
    <property type="evidence" value="ECO:0007669"/>
    <property type="project" value="UniProtKB-UniRule"/>
</dbReference>
<dbReference type="GO" id="GO:0005886">
    <property type="term" value="C:plasma membrane"/>
    <property type="evidence" value="ECO:0007669"/>
    <property type="project" value="UniProtKB-SubCell"/>
</dbReference>
<evidence type="ECO:0000256" key="4">
    <source>
        <dbReference type="ARBA" id="ARBA00022692"/>
    </source>
</evidence>
<proteinExistence type="inferred from homology"/>
<keyword evidence="4 7" id="KW-0812">Transmembrane</keyword>
<evidence type="ECO:0000313" key="10">
    <source>
        <dbReference type="Proteomes" id="UP000234328"/>
    </source>
</evidence>
<dbReference type="InterPro" id="IPR010656">
    <property type="entry name" value="DctM"/>
</dbReference>
<dbReference type="InterPro" id="IPR004681">
    <property type="entry name" value="TRAP_DctM"/>
</dbReference>
<evidence type="ECO:0000256" key="6">
    <source>
        <dbReference type="ARBA" id="ARBA00023136"/>
    </source>
</evidence>
<feature type="transmembrane region" description="Helical" evidence="7">
    <location>
        <begin position="321"/>
        <end position="339"/>
    </location>
</feature>
<feature type="transmembrane region" description="Helical" evidence="7">
    <location>
        <begin position="98"/>
        <end position="129"/>
    </location>
</feature>
<feature type="transmembrane region" description="Helical" evidence="7">
    <location>
        <begin position="251"/>
        <end position="268"/>
    </location>
</feature>
<keyword evidence="7" id="KW-0813">Transport</keyword>
<feature type="transmembrane region" description="Helical" evidence="7">
    <location>
        <begin position="141"/>
        <end position="168"/>
    </location>
</feature>
<feature type="domain" description="TRAP C4-dicarboxylate transport system permease DctM subunit" evidence="8">
    <location>
        <begin position="12"/>
        <end position="427"/>
    </location>
</feature>
<evidence type="ECO:0000256" key="2">
    <source>
        <dbReference type="ARBA" id="ARBA00022475"/>
    </source>
</evidence>
<dbReference type="Pfam" id="PF06808">
    <property type="entry name" value="DctM"/>
    <property type="match status" value="1"/>
</dbReference>
<comment type="subcellular location">
    <subcellularLocation>
        <location evidence="1 7">Cell inner membrane</location>
        <topology evidence="1 7">Multi-pass membrane protein</topology>
    </subcellularLocation>
</comment>
<dbReference type="RefSeq" id="WP_102071374.1">
    <property type="nucleotide sequence ID" value="NZ_PDNV01000012.1"/>
</dbReference>
<feature type="transmembrane region" description="Helical" evidence="7">
    <location>
        <begin position="351"/>
        <end position="372"/>
    </location>
</feature>
<evidence type="ECO:0000256" key="3">
    <source>
        <dbReference type="ARBA" id="ARBA00022519"/>
    </source>
</evidence>
<comment type="caution">
    <text evidence="9">The sequence shown here is derived from an EMBL/GenBank/DDBJ whole genome shotgun (WGS) entry which is preliminary data.</text>
</comment>
<keyword evidence="2" id="KW-1003">Cell membrane</keyword>
<keyword evidence="10" id="KW-1185">Reference proteome</keyword>
<evidence type="ECO:0000259" key="8">
    <source>
        <dbReference type="Pfam" id="PF06808"/>
    </source>
</evidence>
<dbReference type="OrthoDB" id="9796052at2"/>
<keyword evidence="6 7" id="KW-0472">Membrane</keyword>
<dbReference type="EMBL" id="PDNV01000012">
    <property type="protein sequence ID" value="PLC52638.1"/>
    <property type="molecule type" value="Genomic_DNA"/>
</dbReference>
<sequence length="436" mass="46386">MGDPLLVTGLLFGGMLFFLAVGVPIAITLSGVSIAMIAAFWSPMALTMVPMRAFSTTTSFEYLAIPLFVFMASMLQKAKVAEDMYDAMERFFGSVRGGLAIGTVLICTIFACMAGISGASTVSMGMIAVPAMLARGYGKDMALGTVAAGGSLGILIPPSVTMIVYALVSGTSVGKLYAGGLVPGLLLAALFCVYILVRGWLQPSTAGGTSIRAYSWSEKLVGLRGLFFPLVIVVAVLGSMFTGIASVSESAAVGAAGSLIAALCLRRLRWTDVKSACHETLMLSCMIFWIIIGASALSTFYTGMGAGRMIESFVLGLEVNRWVILVGMQLILLLMGMVLDTVGIIMITVPIFLPIILALGFDPVWFGILFIINMEIGFLSPPFGYNLFYLRGVTPPSITMPDIYRSVLPFIAIMTGAIVLMMAVPEIVLWLPRQLF</sequence>
<feature type="transmembrane region" description="Helical" evidence="7">
    <location>
        <begin position="12"/>
        <end position="41"/>
    </location>
</feature>
<organism evidence="9 10">
    <name type="scientific">Pollutimonas nitritireducens</name>
    <dbReference type="NCBI Taxonomy" id="2045209"/>
    <lineage>
        <taxon>Bacteria</taxon>
        <taxon>Pseudomonadati</taxon>
        <taxon>Pseudomonadota</taxon>
        <taxon>Betaproteobacteria</taxon>
        <taxon>Burkholderiales</taxon>
        <taxon>Alcaligenaceae</taxon>
        <taxon>Pollutimonas</taxon>
    </lineage>
</organism>
<comment type="similarity">
    <text evidence="7">Belongs to the TRAP transporter large permease family.</text>
</comment>
<dbReference type="Proteomes" id="UP000234328">
    <property type="component" value="Unassembled WGS sequence"/>
</dbReference>
<keyword evidence="5 7" id="KW-1133">Transmembrane helix</keyword>
<reference evidence="9 10" key="1">
    <citation type="submission" date="2017-10" db="EMBL/GenBank/DDBJ databases">
        <title>Two draft genome sequences of Pusillimonas sp. strains isolated from a nitrate- and radionuclide-contaminated groundwater in Russia.</title>
        <authorList>
            <person name="Grouzdev D.S."/>
            <person name="Tourova T.P."/>
            <person name="Goeva M.A."/>
            <person name="Babich T.L."/>
            <person name="Sokolova D.S."/>
            <person name="Abdullin R."/>
            <person name="Poltaraus A.B."/>
            <person name="Toshchakov S.V."/>
            <person name="Nazina T.N."/>
        </authorList>
    </citation>
    <scope>NUCLEOTIDE SEQUENCE [LARGE SCALE GENOMIC DNA]</scope>
    <source>
        <strain evidence="9 10">JR1/69-2-13</strain>
    </source>
</reference>
<feature type="transmembrane region" description="Helical" evidence="7">
    <location>
        <begin position="180"/>
        <end position="201"/>
    </location>
</feature>
<dbReference type="AlphaFoldDB" id="A0A2N4UC94"/>
<evidence type="ECO:0000256" key="5">
    <source>
        <dbReference type="ARBA" id="ARBA00022989"/>
    </source>
</evidence>
<feature type="transmembrane region" description="Helical" evidence="7">
    <location>
        <begin position="280"/>
        <end position="301"/>
    </location>
</feature>
<dbReference type="PIRSF" id="PIRSF006066">
    <property type="entry name" value="HI0050"/>
    <property type="match status" value="1"/>
</dbReference>
<evidence type="ECO:0000256" key="1">
    <source>
        <dbReference type="ARBA" id="ARBA00004429"/>
    </source>
</evidence>
<feature type="transmembrane region" description="Helical" evidence="7">
    <location>
        <begin position="407"/>
        <end position="431"/>
    </location>
</feature>
<dbReference type="NCBIfam" id="TIGR00786">
    <property type="entry name" value="dctM"/>
    <property type="match status" value="1"/>
</dbReference>
<feature type="transmembrane region" description="Helical" evidence="7">
    <location>
        <begin position="62"/>
        <end position="78"/>
    </location>
</feature>
<evidence type="ECO:0000256" key="7">
    <source>
        <dbReference type="RuleBase" id="RU369079"/>
    </source>
</evidence>
<feature type="transmembrane region" description="Helical" evidence="7">
    <location>
        <begin position="221"/>
        <end position="245"/>
    </location>
</feature>
<protein>
    <recommendedName>
        <fullName evidence="7">TRAP transporter large permease protein</fullName>
    </recommendedName>
</protein>